<dbReference type="AlphaFoldDB" id="A0A1V9ZZS6"/>
<dbReference type="Proteomes" id="UP000243217">
    <property type="component" value="Unassembled WGS sequence"/>
</dbReference>
<dbReference type="InterPro" id="IPR046627">
    <property type="entry name" value="DUF6739"/>
</dbReference>
<comment type="caution">
    <text evidence="1">The sequence shown here is derived from an EMBL/GenBank/DDBJ whole genome shotgun (WGS) entry which is preliminary data.</text>
</comment>
<accession>A0A1V9ZZS6</accession>
<evidence type="ECO:0000313" key="1">
    <source>
        <dbReference type="EMBL" id="OQS03514.1"/>
    </source>
</evidence>
<protein>
    <submittedName>
        <fullName evidence="1">Uncharacterized protein</fullName>
    </submittedName>
</protein>
<reference evidence="1 2" key="1">
    <citation type="journal article" date="2014" name="Genome Biol. Evol.">
        <title>The secreted proteins of Achlya hypogyna and Thraustotheca clavata identify the ancestral oomycete secretome and reveal gene acquisitions by horizontal gene transfer.</title>
        <authorList>
            <person name="Misner I."/>
            <person name="Blouin N."/>
            <person name="Leonard G."/>
            <person name="Richards T.A."/>
            <person name="Lane C.E."/>
        </authorList>
    </citation>
    <scope>NUCLEOTIDE SEQUENCE [LARGE SCALE GENOMIC DNA]</scope>
    <source>
        <strain evidence="1 2">ATCC 34112</strain>
    </source>
</reference>
<organism evidence="1 2">
    <name type="scientific">Thraustotheca clavata</name>
    <dbReference type="NCBI Taxonomy" id="74557"/>
    <lineage>
        <taxon>Eukaryota</taxon>
        <taxon>Sar</taxon>
        <taxon>Stramenopiles</taxon>
        <taxon>Oomycota</taxon>
        <taxon>Saprolegniomycetes</taxon>
        <taxon>Saprolegniales</taxon>
        <taxon>Achlyaceae</taxon>
        <taxon>Thraustotheca</taxon>
    </lineage>
</organism>
<keyword evidence="2" id="KW-1185">Reference proteome</keyword>
<name>A0A1V9ZZS6_9STRA</name>
<gene>
    <name evidence="1" type="ORF">THRCLA_04177</name>
</gene>
<evidence type="ECO:0000313" key="2">
    <source>
        <dbReference type="Proteomes" id="UP000243217"/>
    </source>
</evidence>
<dbReference type="Pfam" id="PF20524">
    <property type="entry name" value="DUF6739"/>
    <property type="match status" value="2"/>
</dbReference>
<dbReference type="EMBL" id="JNBS01000863">
    <property type="protein sequence ID" value="OQS03514.1"/>
    <property type="molecule type" value="Genomic_DNA"/>
</dbReference>
<dbReference type="OrthoDB" id="2111127at2759"/>
<sequence length="570" mass="64901">MLESRRRIWTWSRRIVRNTMENLREKMFVDEKKENVVEKKLERTERLQDMLWKPALEFQSSAIEREKRSLSHTLQVAERLTIGTVVSVLQPAPLIVLGSCCSIVLAIGGIEGAYLLKPEYYAQMGLPDNYSMTFIVEYAYENFASSCIWDTRPPNLVARALDLNPDEILHVFTDTPEDAQLMLTILGLRTKRALVAGFMLVAQWLSIMSSAMKVSRVYKENVLTGKEPPLHGIQERILRLTGTASDASEVSMARYGAHILPVFKDPEKMGYLIDVWSMRGKVPVVWHVPSGKYGFRHSWTGLRIDRRYMLRTTTGKLILTMEADLTLSEEGFHLMTNLQHDLSIEEASQGFRLIERAASARIERPFRTLRVMLGDTDQVDNQVKLRTRLDAKQECDVFIDAKAIVMLAILKWASRFPESTTIVIDSTPEHYAYFSHLLASKGLKTITQQEAAITKDTDKWPHLVYLSTTAATINALQTLLQSGQADPSKCCVLLNNAYGLEHLREISSYEDERIGSICAAELHDDYYRQVRIWTRMGYSAKSIQTELDVRFAEVLKLKSSTPPLKQSITT</sequence>
<proteinExistence type="predicted"/>